<dbReference type="Gene3D" id="3.30.428.10">
    <property type="entry name" value="HIT-like"/>
    <property type="match status" value="1"/>
</dbReference>
<dbReference type="InterPro" id="IPR011146">
    <property type="entry name" value="HIT-like"/>
</dbReference>
<keyword evidence="3" id="KW-0378">Hydrolase</keyword>
<evidence type="ECO:0000256" key="1">
    <source>
        <dbReference type="PROSITE-ProRule" id="PRU00464"/>
    </source>
</evidence>
<dbReference type="InterPro" id="IPR036265">
    <property type="entry name" value="HIT-like_sf"/>
</dbReference>
<evidence type="ECO:0000313" key="3">
    <source>
        <dbReference type="EMBL" id="OGI51916.1"/>
    </source>
</evidence>
<name>A0A1F6U3F8_9PROT</name>
<dbReference type="InterPro" id="IPR026026">
    <property type="entry name" value="HIT_Hint"/>
</dbReference>
<comment type="caution">
    <text evidence="3">The sequence shown here is derived from an EMBL/GenBank/DDBJ whole genome shotgun (WGS) entry which is preliminary data.</text>
</comment>
<dbReference type="PIRSF" id="PIRSF000714">
    <property type="entry name" value="HIT"/>
    <property type="match status" value="1"/>
</dbReference>
<accession>A0A1F6U3F8</accession>
<reference evidence="3 4" key="1">
    <citation type="journal article" date="2016" name="Nat. Commun.">
        <title>Thousands of microbial genomes shed light on interconnected biogeochemical processes in an aquifer system.</title>
        <authorList>
            <person name="Anantharaman K."/>
            <person name="Brown C.T."/>
            <person name="Hug L.A."/>
            <person name="Sharon I."/>
            <person name="Castelle C.J."/>
            <person name="Probst A.J."/>
            <person name="Thomas B.C."/>
            <person name="Singh A."/>
            <person name="Wilkins M.J."/>
            <person name="Karaoz U."/>
            <person name="Brodie E.L."/>
            <person name="Williams K.H."/>
            <person name="Hubbard S.S."/>
            <person name="Banfield J.F."/>
        </authorList>
    </citation>
    <scope>NUCLEOTIDE SEQUENCE [LARGE SCALE GENOMIC DNA]</scope>
</reference>
<evidence type="ECO:0000259" key="2">
    <source>
        <dbReference type="PROSITE" id="PS51084"/>
    </source>
</evidence>
<dbReference type="EMBL" id="MFTA01000042">
    <property type="protein sequence ID" value="OGI51916.1"/>
    <property type="molecule type" value="Genomic_DNA"/>
</dbReference>
<dbReference type="Proteomes" id="UP000179362">
    <property type="component" value="Unassembled WGS sequence"/>
</dbReference>
<dbReference type="AlphaFoldDB" id="A0A1F6U3F8"/>
<dbReference type="PANTHER" id="PTHR42997">
    <property type="entry name" value="HIT FAMILY HYDROLASE"/>
    <property type="match status" value="1"/>
</dbReference>
<dbReference type="InterPro" id="IPR052908">
    <property type="entry name" value="AP-4-A_phosphorylase"/>
</dbReference>
<proteinExistence type="predicted"/>
<dbReference type="PROSITE" id="PS51084">
    <property type="entry name" value="HIT_2"/>
    <property type="match status" value="1"/>
</dbReference>
<dbReference type="SUPFAM" id="SSF54197">
    <property type="entry name" value="HIT-like"/>
    <property type="match status" value="1"/>
</dbReference>
<feature type="short sequence motif" description="Histidine triad motif" evidence="1">
    <location>
        <begin position="88"/>
        <end position="92"/>
    </location>
</feature>
<sequence length="138" mass="15979">MTQCPLCRPENETVLWRDDHCRIVLVNDADHPAFCRVIWEVHVKEMTDLDEREQMHFMAIVFTLERALRELLKPDKINLASLGNQTPHLHWHVIPRFADDAHFPDPVWAPKRRAGLPHRVDPSALAALLGRYLASAIH</sequence>
<feature type="domain" description="HIT" evidence="2">
    <location>
        <begin position="2"/>
        <end position="103"/>
    </location>
</feature>
<dbReference type="PANTHER" id="PTHR42997:SF1">
    <property type="entry name" value="AP-4-A PHOSPHORYLASE"/>
    <property type="match status" value="1"/>
</dbReference>
<dbReference type="Pfam" id="PF01230">
    <property type="entry name" value="HIT"/>
    <property type="match status" value="1"/>
</dbReference>
<protein>
    <submittedName>
        <fullName evidence="3">HIT family hydrolase</fullName>
    </submittedName>
</protein>
<gene>
    <name evidence="3" type="ORF">A3B81_02005</name>
</gene>
<organism evidence="3 4">
    <name type="scientific">Candidatus Muproteobacteria bacterium RIFCSPHIGHO2_02_FULL_65_16</name>
    <dbReference type="NCBI Taxonomy" id="1817766"/>
    <lineage>
        <taxon>Bacteria</taxon>
        <taxon>Pseudomonadati</taxon>
        <taxon>Pseudomonadota</taxon>
        <taxon>Candidatus Muproteobacteria</taxon>
    </lineage>
</organism>
<evidence type="ECO:0000313" key="4">
    <source>
        <dbReference type="Proteomes" id="UP000179362"/>
    </source>
</evidence>
<dbReference type="GO" id="GO:0016787">
    <property type="term" value="F:hydrolase activity"/>
    <property type="evidence" value="ECO:0007669"/>
    <property type="project" value="UniProtKB-KW"/>
</dbReference>